<protein>
    <submittedName>
        <fullName evidence="4">SDR family NAD(P)-dependent oxidoreductase</fullName>
    </submittedName>
</protein>
<dbReference type="Gene3D" id="3.40.50.720">
    <property type="entry name" value="NAD(P)-binding Rossmann-like Domain"/>
    <property type="match status" value="1"/>
</dbReference>
<comment type="caution">
    <text evidence="4">The sequence shown here is derived from an EMBL/GenBank/DDBJ whole genome shotgun (WGS) entry which is preliminary data.</text>
</comment>
<accession>A0ABU7K406</accession>
<dbReference type="RefSeq" id="WP_330090779.1">
    <property type="nucleotide sequence ID" value="NZ_JAUZMY010000005.1"/>
</dbReference>
<dbReference type="EMBL" id="JAUZMY010000005">
    <property type="protein sequence ID" value="MEE2036979.1"/>
    <property type="molecule type" value="Genomic_DNA"/>
</dbReference>
<proteinExistence type="inferred from homology"/>
<dbReference type="Pfam" id="PF00106">
    <property type="entry name" value="adh_short"/>
    <property type="match status" value="1"/>
</dbReference>
<organism evidence="4 5">
    <name type="scientific">Nocardiopsis codii</name>
    <dbReference type="NCBI Taxonomy" id="3065942"/>
    <lineage>
        <taxon>Bacteria</taxon>
        <taxon>Bacillati</taxon>
        <taxon>Actinomycetota</taxon>
        <taxon>Actinomycetes</taxon>
        <taxon>Streptosporangiales</taxon>
        <taxon>Nocardiopsidaceae</taxon>
        <taxon>Nocardiopsis</taxon>
    </lineage>
</organism>
<reference evidence="4 5" key="1">
    <citation type="submission" date="2023-08" db="EMBL/GenBank/DDBJ databases">
        <authorList>
            <person name="Girao M."/>
            <person name="Carvalho M.F."/>
        </authorList>
    </citation>
    <scope>NUCLEOTIDE SEQUENCE [LARGE SCALE GENOMIC DNA]</scope>
    <source>
        <strain evidence="4 5">CT-R113</strain>
    </source>
</reference>
<keyword evidence="3" id="KW-0560">Oxidoreductase</keyword>
<keyword evidence="2" id="KW-0521">NADP</keyword>
<dbReference type="PANTHER" id="PTHR43490:SF99">
    <property type="entry name" value="SHORT-CHAIN DEHYDROGENASE_REDUCTASE"/>
    <property type="match status" value="1"/>
</dbReference>
<keyword evidence="5" id="KW-1185">Reference proteome</keyword>
<comment type="similarity">
    <text evidence="1">Belongs to the short-chain dehydrogenases/reductases (SDR) family.</text>
</comment>
<dbReference type="Proteomes" id="UP001356095">
    <property type="component" value="Unassembled WGS sequence"/>
</dbReference>
<sequence>MTDPDLNAAVKAVEVDLIGTWRMTVGALRLLERAPRPRVVNVGSGSGSRTDPRYGLAVSGGRHAGHALGKAAVHSLTAVVASGLADTPVMVNAVCPGFTATVPGAREAGSRSVAESAPGVLWAATLPDDGPRGGFFRDGEPLRW</sequence>
<dbReference type="SUPFAM" id="SSF51735">
    <property type="entry name" value="NAD(P)-binding Rossmann-fold domains"/>
    <property type="match status" value="1"/>
</dbReference>
<evidence type="ECO:0000313" key="5">
    <source>
        <dbReference type="Proteomes" id="UP001356095"/>
    </source>
</evidence>
<dbReference type="InterPro" id="IPR002347">
    <property type="entry name" value="SDR_fam"/>
</dbReference>
<evidence type="ECO:0000256" key="1">
    <source>
        <dbReference type="ARBA" id="ARBA00006484"/>
    </source>
</evidence>
<evidence type="ECO:0000256" key="2">
    <source>
        <dbReference type="ARBA" id="ARBA00022857"/>
    </source>
</evidence>
<dbReference type="PRINTS" id="PR00081">
    <property type="entry name" value="GDHRDH"/>
</dbReference>
<evidence type="ECO:0000313" key="4">
    <source>
        <dbReference type="EMBL" id="MEE2036979.1"/>
    </source>
</evidence>
<gene>
    <name evidence="4" type="ORF">Q8791_07075</name>
</gene>
<dbReference type="PANTHER" id="PTHR43490">
    <property type="entry name" value="(+)-NEOMENTHOL DEHYDROGENASE"/>
    <property type="match status" value="1"/>
</dbReference>
<evidence type="ECO:0000256" key="3">
    <source>
        <dbReference type="ARBA" id="ARBA00023002"/>
    </source>
</evidence>
<name>A0ABU7K406_9ACTN</name>
<dbReference type="InterPro" id="IPR036291">
    <property type="entry name" value="NAD(P)-bd_dom_sf"/>
</dbReference>